<sequence>MCSFLGSLQRSIKFVSFAIALNVNDKINVDAVFKDSVYIDY</sequence>
<protein>
    <submittedName>
        <fullName evidence="1">Uncharacterized protein</fullName>
    </submittedName>
</protein>
<dbReference type="Proteomes" id="UP000032430">
    <property type="component" value="Chromosome I"/>
</dbReference>
<reference evidence="2" key="1">
    <citation type="submission" date="2014-09" db="EMBL/GenBank/DDBJ databases">
        <authorList>
            <person name="Gomez-Valero L."/>
        </authorList>
    </citation>
    <scope>NUCLEOTIDE SEQUENCE [LARGE SCALE GENOMIC DNA]</scope>
    <source>
        <strain evidence="2">ATCC700992</strain>
    </source>
</reference>
<accession>A0A098G3R0</accession>
<organism evidence="1 2">
    <name type="scientific">Legionella fallonii LLAP-10</name>
    <dbReference type="NCBI Taxonomy" id="1212491"/>
    <lineage>
        <taxon>Bacteria</taxon>
        <taxon>Pseudomonadati</taxon>
        <taxon>Pseudomonadota</taxon>
        <taxon>Gammaproteobacteria</taxon>
        <taxon>Legionellales</taxon>
        <taxon>Legionellaceae</taxon>
        <taxon>Legionella</taxon>
    </lineage>
</organism>
<name>A0A098G3R0_9GAMM</name>
<dbReference type="HOGENOM" id="CLU_3272156_0_0_6"/>
<evidence type="ECO:0000313" key="2">
    <source>
        <dbReference type="Proteomes" id="UP000032430"/>
    </source>
</evidence>
<dbReference type="EMBL" id="LN614827">
    <property type="protein sequence ID" value="CEG57108.1"/>
    <property type="molecule type" value="Genomic_DNA"/>
</dbReference>
<proteinExistence type="predicted"/>
<evidence type="ECO:0000313" key="1">
    <source>
        <dbReference type="EMBL" id="CEG57108.1"/>
    </source>
</evidence>
<dbReference type="KEGG" id="lfa:LFA_4016"/>
<dbReference type="AlphaFoldDB" id="A0A098G3R0"/>
<keyword evidence="2" id="KW-1185">Reference proteome</keyword>
<gene>
    <name evidence="1" type="ORF">LFA_4016</name>
</gene>